<evidence type="ECO:0000313" key="3">
    <source>
        <dbReference type="Proteomes" id="UP000541558"/>
    </source>
</evidence>
<evidence type="ECO:0000256" key="1">
    <source>
        <dbReference type="SAM" id="MobiDB-lite"/>
    </source>
</evidence>
<feature type="region of interest" description="Disordered" evidence="1">
    <location>
        <begin position="856"/>
        <end position="887"/>
    </location>
</feature>
<dbReference type="PANTHER" id="PTHR33096:SF1">
    <property type="entry name" value="CXC1-LIKE CYSTEINE CLUSTER ASSOCIATED WITH KDZ TRANSPOSASES DOMAIN-CONTAINING PROTEIN"/>
    <property type="match status" value="1"/>
</dbReference>
<accession>A0A8H5CCG7</accession>
<dbReference type="PANTHER" id="PTHR33096">
    <property type="entry name" value="CXC2 DOMAIN-CONTAINING PROTEIN"/>
    <property type="match status" value="1"/>
</dbReference>
<feature type="region of interest" description="Disordered" evidence="1">
    <location>
        <begin position="367"/>
        <end position="400"/>
    </location>
</feature>
<evidence type="ECO:0000313" key="2">
    <source>
        <dbReference type="EMBL" id="KAF5339185.1"/>
    </source>
</evidence>
<evidence type="ECO:0008006" key="4">
    <source>
        <dbReference type="Google" id="ProtNLM"/>
    </source>
</evidence>
<dbReference type="EMBL" id="JAACJK010000009">
    <property type="protein sequence ID" value="KAF5339185.1"/>
    <property type="molecule type" value="Genomic_DNA"/>
</dbReference>
<keyword evidence="3" id="KW-1185">Reference proteome</keyword>
<proteinExistence type="predicted"/>
<feature type="region of interest" description="Disordered" evidence="1">
    <location>
        <begin position="63"/>
        <end position="91"/>
    </location>
</feature>
<comment type="caution">
    <text evidence="2">The sequence shown here is derived from an EMBL/GenBank/DDBJ whole genome shotgun (WGS) entry which is preliminary data.</text>
</comment>
<feature type="compositionally biased region" description="Acidic residues" evidence="1">
    <location>
        <begin position="972"/>
        <end position="988"/>
    </location>
</feature>
<reference evidence="2 3" key="1">
    <citation type="journal article" date="2020" name="ISME J.">
        <title>Uncovering the hidden diversity of litter-decomposition mechanisms in mushroom-forming fungi.</title>
        <authorList>
            <person name="Floudas D."/>
            <person name="Bentzer J."/>
            <person name="Ahren D."/>
            <person name="Johansson T."/>
            <person name="Persson P."/>
            <person name="Tunlid A."/>
        </authorList>
    </citation>
    <scope>NUCLEOTIDE SEQUENCE [LARGE SCALE GENOMIC DNA]</scope>
    <source>
        <strain evidence="2 3">CBS 175.51</strain>
    </source>
</reference>
<dbReference type="InterPro" id="IPR040521">
    <property type="entry name" value="KDZ"/>
</dbReference>
<feature type="compositionally biased region" description="Basic residues" evidence="1">
    <location>
        <begin position="1"/>
        <end position="16"/>
    </location>
</feature>
<protein>
    <recommendedName>
        <fullName evidence="4">CxC1-like cysteine cluster associated with KDZ transposases domain-containing protein</fullName>
    </recommendedName>
</protein>
<dbReference type="Proteomes" id="UP000541558">
    <property type="component" value="Unassembled WGS sequence"/>
</dbReference>
<sequence length="1001" mass="113913">MPLKKTKGSSSRRIRLHSSQVSSTGVYERQSRVLSSHRQILQNVIETRRSAEDTRRKNLYSHLDVPESSSSGDIEMMNGGEPDDNDWEDEQITPAGVLDGSTRLESSHAGGEFRDLVGEKKRRRQIEYRTSRREQTHRRNDGFEKQMQQMVWAFMRWDELVGSRGFRSGGVPEHAFQEREVQEIYTHLAELREGDQGVPAALLSQGLVPTAPYSPSTAFTVRNLELYRSLHLRSPSLALQPYVKGLCDLQGLPFRRSYSDAFNNAYDLYLRLLEEVENAVLRTLGRGERIWRMKNACPACTYVLDGEAVLRFRMLVTMDGGNSLKRLARREMGKESGDVLGPMRGVRDDRTVSQRYYLTREEVNKWAKPTAPPAGPSTASPENDAFDETEGEASSPCASRWHNMNSEATAKMWGIFDETGIFLCLCRHGFVLSVSDMVQSGEQSKYPLATVENLINTFGSRIGCGYDIGCKFSSTIANSALSAKARGHEFTSLVGAFHGHAHNRLCQLSNLAAYVPGMGIEDLEGCERMFSKSNQLAPSLRYASPFHRTQKIDQFFHHMDSYETMANLSKFLVDNYKQALEILSEQDELARMMKDQGIANIDVFSTWLDEEQEPPKETLEMDYYQKLVEYKESEANLAKARSTFLQHDPSAPPPPSTGKRTQSPETKMRHATELNTKILRAVMDLELKLDVKKRWTEGSKDWVAAADLVSKRRYQRCLDQLESLIVSRMFELTKMNMSKTGYKLRTHISKSLQTRSQAIRNALERYNVAAAAMKPPQQSLSWDQVVEYAFLADFDLLRVSREDIRARPWAQPINRAIMHKYFKIQRAREEIQRLDIEIRRVVTYIQDEQAFLRDAESAPPSLPNDISVLTLTPDDPNSRSPSDPPLTYHIRRYADRRTLFFEGHLARFKKLKDTVPQLATALMPGVPVDKSLRRTSKAVKAPTETGNGCERQFNAFEKGDGLPGSTENTASDNEEEEEQVEEEEEEEESLHRVEEAFALQE</sequence>
<organism evidence="2 3">
    <name type="scientific">Ephemerocybe angulata</name>
    <dbReference type="NCBI Taxonomy" id="980116"/>
    <lineage>
        <taxon>Eukaryota</taxon>
        <taxon>Fungi</taxon>
        <taxon>Dikarya</taxon>
        <taxon>Basidiomycota</taxon>
        <taxon>Agaricomycotina</taxon>
        <taxon>Agaricomycetes</taxon>
        <taxon>Agaricomycetidae</taxon>
        <taxon>Agaricales</taxon>
        <taxon>Agaricineae</taxon>
        <taxon>Psathyrellaceae</taxon>
        <taxon>Ephemerocybe</taxon>
    </lineage>
</organism>
<name>A0A8H5CCG7_9AGAR</name>
<feature type="region of interest" description="Disordered" evidence="1">
    <location>
        <begin position="1"/>
        <end position="30"/>
    </location>
</feature>
<feature type="region of interest" description="Disordered" evidence="1">
    <location>
        <begin position="645"/>
        <end position="670"/>
    </location>
</feature>
<feature type="compositionally biased region" description="Acidic residues" evidence="1">
    <location>
        <begin position="81"/>
        <end position="91"/>
    </location>
</feature>
<gene>
    <name evidence="2" type="ORF">D9611_011200</name>
</gene>
<dbReference type="AlphaFoldDB" id="A0A8H5CCG7"/>
<feature type="region of interest" description="Disordered" evidence="1">
    <location>
        <begin position="938"/>
        <end position="1001"/>
    </location>
</feature>
<dbReference type="Pfam" id="PF18758">
    <property type="entry name" value="KDZ"/>
    <property type="match status" value="1"/>
</dbReference>
<dbReference type="OrthoDB" id="3035502at2759"/>